<gene>
    <name evidence="1" type="ORF">SAMN05421636_105133</name>
</gene>
<proteinExistence type="predicted"/>
<dbReference type="Proteomes" id="UP000199109">
    <property type="component" value="Unassembled WGS sequence"/>
</dbReference>
<evidence type="ECO:0000313" key="1">
    <source>
        <dbReference type="EMBL" id="SDE45464.1"/>
    </source>
</evidence>
<protein>
    <submittedName>
        <fullName evidence="1">Uncharacterized protein</fullName>
    </submittedName>
</protein>
<evidence type="ECO:0000313" key="2">
    <source>
        <dbReference type="Proteomes" id="UP000199109"/>
    </source>
</evidence>
<organism evidence="1 2">
    <name type="scientific">Pricia antarctica</name>
    <dbReference type="NCBI Taxonomy" id="641691"/>
    <lineage>
        <taxon>Bacteria</taxon>
        <taxon>Pseudomonadati</taxon>
        <taxon>Bacteroidota</taxon>
        <taxon>Flavobacteriia</taxon>
        <taxon>Flavobacteriales</taxon>
        <taxon>Flavobacteriaceae</taxon>
        <taxon>Pricia</taxon>
    </lineage>
</organism>
<reference evidence="1 2" key="1">
    <citation type="submission" date="2016-10" db="EMBL/GenBank/DDBJ databases">
        <authorList>
            <person name="de Groot N.N."/>
        </authorList>
    </citation>
    <scope>NUCLEOTIDE SEQUENCE [LARGE SCALE GENOMIC DNA]</scope>
    <source>
        <strain evidence="1 2">DSM 23421</strain>
    </source>
</reference>
<keyword evidence="2" id="KW-1185">Reference proteome</keyword>
<sequence length="97" mass="11193">MATLLKNGNFATNFFELEFIKTGFSKTLNATKFFKSSLEALPRSWMLNELHGKYSGFCWHNAFFAYKLPIKMGRRGSVKADFSLKSETTWLIENILI</sequence>
<name>A0A1G7D192_9FLAO</name>
<dbReference type="EMBL" id="FNAO01000005">
    <property type="protein sequence ID" value="SDE45464.1"/>
    <property type="molecule type" value="Genomic_DNA"/>
</dbReference>
<dbReference type="AlphaFoldDB" id="A0A1G7D192"/>
<dbReference type="OrthoDB" id="5380366at2"/>
<dbReference type="STRING" id="641691.SAMN05421636_105133"/>
<accession>A0A1G7D192</accession>
<dbReference type="RefSeq" id="WP_091868486.1">
    <property type="nucleotide sequence ID" value="NZ_FNAO01000005.1"/>
</dbReference>